<comment type="caution">
    <text evidence="6">The sequence shown here is derived from an EMBL/GenBank/DDBJ whole genome shotgun (WGS) entry which is preliminary data.</text>
</comment>
<dbReference type="Proteomes" id="UP000216867">
    <property type="component" value="Unassembled WGS sequence"/>
</dbReference>
<name>A0A269Z465_9MICO</name>
<dbReference type="EMBL" id="NCWY01000033">
    <property type="protein sequence ID" value="PAK92577.1"/>
    <property type="molecule type" value="Genomic_DNA"/>
</dbReference>
<keyword evidence="4" id="KW-0732">Signal</keyword>
<evidence type="ECO:0000256" key="2">
    <source>
        <dbReference type="ARBA" id="ARBA00022759"/>
    </source>
</evidence>
<dbReference type="PROSITE" id="PS01123">
    <property type="entry name" value="TNASE_1"/>
    <property type="match status" value="1"/>
</dbReference>
<dbReference type="InterPro" id="IPR002071">
    <property type="entry name" value="Thermonucl_AS"/>
</dbReference>
<dbReference type="InterPro" id="IPR016071">
    <property type="entry name" value="Staphylococal_nuclease_OB-fold"/>
</dbReference>
<gene>
    <name evidence="6" type="ORF">B8X04_17075</name>
</gene>
<feature type="chain" id="PRO_5039142746" description="TNase-like domain-containing protein" evidence="4">
    <location>
        <begin position="21"/>
        <end position="163"/>
    </location>
</feature>
<evidence type="ECO:0000313" key="7">
    <source>
        <dbReference type="Proteomes" id="UP000216867"/>
    </source>
</evidence>
<feature type="domain" description="TNase-like" evidence="5">
    <location>
        <begin position="33"/>
        <end position="163"/>
    </location>
</feature>
<evidence type="ECO:0000256" key="4">
    <source>
        <dbReference type="SAM" id="SignalP"/>
    </source>
</evidence>
<evidence type="ECO:0000256" key="3">
    <source>
        <dbReference type="ARBA" id="ARBA00022801"/>
    </source>
</evidence>
<keyword evidence="3" id="KW-0378">Hydrolase</keyword>
<dbReference type="PANTHER" id="PTHR12302:SF3">
    <property type="entry name" value="SERINE_THREONINE-PROTEIN KINASE 31"/>
    <property type="match status" value="1"/>
</dbReference>
<dbReference type="GO" id="GO:0004519">
    <property type="term" value="F:endonuclease activity"/>
    <property type="evidence" value="ECO:0007669"/>
    <property type="project" value="UniProtKB-KW"/>
</dbReference>
<dbReference type="PROSITE" id="PS50830">
    <property type="entry name" value="TNASE_3"/>
    <property type="match status" value="1"/>
</dbReference>
<sequence>MRTVFTLMAAALTATGCTVAGRSAGGGPDSVGDPRPAVVQYVVDGDTIDVDVDGQEQRVRLLGIDTPEIATVDRPGEPCGDEARQLMQELIVAGDVTLRSDDAQPAEDKYGRTLAYVEADGKDLGAELLAAGLAEVYQAAPDIARFAEYEQIRENAPQPECAR</sequence>
<dbReference type="InterPro" id="IPR035437">
    <property type="entry name" value="SNase_OB-fold_sf"/>
</dbReference>
<dbReference type="SMART" id="SM00318">
    <property type="entry name" value="SNc"/>
    <property type="match status" value="1"/>
</dbReference>
<proteinExistence type="predicted"/>
<dbReference type="PANTHER" id="PTHR12302">
    <property type="entry name" value="EBNA2 BINDING PROTEIN P100"/>
    <property type="match status" value="1"/>
</dbReference>
<keyword evidence="2" id="KW-0255">Endonuclease</keyword>
<feature type="signal peptide" evidence="4">
    <location>
        <begin position="1"/>
        <end position="20"/>
    </location>
</feature>
<dbReference type="Pfam" id="PF00565">
    <property type="entry name" value="SNase"/>
    <property type="match status" value="1"/>
</dbReference>
<protein>
    <recommendedName>
        <fullName evidence="5">TNase-like domain-containing protein</fullName>
    </recommendedName>
</protein>
<accession>A0A269Z465</accession>
<evidence type="ECO:0000259" key="5">
    <source>
        <dbReference type="PROSITE" id="PS50830"/>
    </source>
</evidence>
<evidence type="ECO:0000313" key="6">
    <source>
        <dbReference type="EMBL" id="PAK92577.1"/>
    </source>
</evidence>
<dbReference type="GO" id="GO:0016787">
    <property type="term" value="F:hydrolase activity"/>
    <property type="evidence" value="ECO:0007669"/>
    <property type="project" value="UniProtKB-KW"/>
</dbReference>
<dbReference type="AlphaFoldDB" id="A0A269Z465"/>
<organism evidence="6 7">
    <name type="scientific">Brevibacterium casei</name>
    <dbReference type="NCBI Taxonomy" id="33889"/>
    <lineage>
        <taxon>Bacteria</taxon>
        <taxon>Bacillati</taxon>
        <taxon>Actinomycetota</taxon>
        <taxon>Actinomycetes</taxon>
        <taxon>Micrococcales</taxon>
        <taxon>Brevibacteriaceae</taxon>
        <taxon>Brevibacterium</taxon>
    </lineage>
</organism>
<dbReference type="PROSITE" id="PS51257">
    <property type="entry name" value="PROKAR_LIPOPROTEIN"/>
    <property type="match status" value="1"/>
</dbReference>
<dbReference type="SUPFAM" id="SSF50199">
    <property type="entry name" value="Staphylococcal nuclease"/>
    <property type="match status" value="1"/>
</dbReference>
<dbReference type="Gene3D" id="2.40.50.90">
    <property type="match status" value="1"/>
</dbReference>
<dbReference type="GO" id="GO:0003676">
    <property type="term" value="F:nucleic acid binding"/>
    <property type="evidence" value="ECO:0007669"/>
    <property type="project" value="InterPro"/>
</dbReference>
<evidence type="ECO:0000256" key="1">
    <source>
        <dbReference type="ARBA" id="ARBA00022722"/>
    </source>
</evidence>
<keyword evidence="1" id="KW-0540">Nuclease</keyword>
<reference evidence="6 7" key="1">
    <citation type="submission" date="2017-04" db="EMBL/GenBank/DDBJ databases">
        <title>Kefir bacterial isolates.</title>
        <authorList>
            <person name="Kim Y."/>
            <person name="Blasche S."/>
            <person name="Patil K.R."/>
        </authorList>
    </citation>
    <scope>NUCLEOTIDE SEQUENCE [LARGE SCALE GENOMIC DNA]</scope>
    <source>
        <strain evidence="6 7">OG2</strain>
    </source>
</reference>